<dbReference type="AlphaFoldDB" id="A0A183U053"/>
<evidence type="ECO:0000313" key="4">
    <source>
        <dbReference type="WBParaSite" id="TCNE_0000187301-mRNA-1"/>
    </source>
</evidence>
<sequence>MSEEHPTQDSSRAAAHAPVWSVTRRQRTELSPLRDNESGTQSYRSRTITTTERVQVVQTPLEADGTDFPIEVLSSTGRSERLIESATTRHEADAVPVVGGVSADGVPLYSGIFLSSESSETTTIITTTTTTYRVFEVESDESAGEENGKETELTINFPLECESAKHAKTNGEVPDGEPFYVVIGKKDTPSPTSETPGHVVKTLDIDLSPTEPVAHDSHARQPCLEDDERHPTPFEFYDAHDGSVASTSKAYEINGEPIEKYVSVYHNGRSDGLSEQDERQITDEITTMLAKLSGSYKRAAVHGEHTIYLPVKGRRSHDHRSQYDHDPIGGGRLSKVQREMRSTYSVKFSDPFKIEQDIDERVASTSKAKEIPEEDIEKYVSVYHSGWSDRTSKPRKRQILKQKETGIAVEEETGRHEVVCIEEGDHKEHYELQRLKGYLDQEAFRDTYEKQRQFKGGTTEDITTRRQPEEFPREEKKPTEELKTTPTLEGVQEPYESVSAEVELEEAPQVSVTTITITDERSSRVARTRDIDQMQNINVDQIITDAARSLGIKLSHSPTPPSDQILKDYATTTLTTVTHPLYSAQ</sequence>
<evidence type="ECO:0000313" key="3">
    <source>
        <dbReference type="Proteomes" id="UP000050794"/>
    </source>
</evidence>
<keyword evidence="3" id="KW-1185">Reference proteome</keyword>
<gene>
    <name evidence="2" type="ORF">TCNE_LOCUS1873</name>
</gene>
<dbReference type="WBParaSite" id="TCNE_0000187301-mRNA-1">
    <property type="protein sequence ID" value="TCNE_0000187301-mRNA-1"/>
    <property type="gene ID" value="TCNE_0000187301"/>
</dbReference>
<proteinExistence type="predicted"/>
<organism evidence="3 4">
    <name type="scientific">Toxocara canis</name>
    <name type="common">Canine roundworm</name>
    <dbReference type="NCBI Taxonomy" id="6265"/>
    <lineage>
        <taxon>Eukaryota</taxon>
        <taxon>Metazoa</taxon>
        <taxon>Ecdysozoa</taxon>
        <taxon>Nematoda</taxon>
        <taxon>Chromadorea</taxon>
        <taxon>Rhabditida</taxon>
        <taxon>Spirurina</taxon>
        <taxon>Ascaridomorpha</taxon>
        <taxon>Ascaridoidea</taxon>
        <taxon>Toxocaridae</taxon>
        <taxon>Toxocara</taxon>
    </lineage>
</organism>
<evidence type="ECO:0000313" key="2">
    <source>
        <dbReference type="EMBL" id="VDM26977.1"/>
    </source>
</evidence>
<dbReference type="EMBL" id="UYWY01001605">
    <property type="protein sequence ID" value="VDM26977.1"/>
    <property type="molecule type" value="Genomic_DNA"/>
</dbReference>
<feature type="region of interest" description="Disordered" evidence="1">
    <location>
        <begin position="1"/>
        <end position="45"/>
    </location>
</feature>
<name>A0A183U053_TOXCA</name>
<protein>
    <submittedName>
        <fullName evidence="4">Nesprin-1</fullName>
    </submittedName>
</protein>
<accession>A0A183U053</accession>
<feature type="compositionally biased region" description="Basic and acidic residues" evidence="1">
    <location>
        <begin position="26"/>
        <end position="37"/>
    </location>
</feature>
<evidence type="ECO:0000256" key="1">
    <source>
        <dbReference type="SAM" id="MobiDB-lite"/>
    </source>
</evidence>
<feature type="compositionally biased region" description="Basic and acidic residues" evidence="1">
    <location>
        <begin position="462"/>
        <end position="483"/>
    </location>
</feature>
<reference evidence="4" key="1">
    <citation type="submission" date="2016-06" db="UniProtKB">
        <authorList>
            <consortium name="WormBaseParasite"/>
        </authorList>
    </citation>
    <scope>IDENTIFICATION</scope>
</reference>
<dbReference type="Proteomes" id="UP000050794">
    <property type="component" value="Unassembled WGS sequence"/>
</dbReference>
<feature type="region of interest" description="Disordered" evidence="1">
    <location>
        <begin position="451"/>
        <end position="487"/>
    </location>
</feature>
<reference evidence="2 3" key="2">
    <citation type="submission" date="2018-11" db="EMBL/GenBank/DDBJ databases">
        <authorList>
            <consortium name="Pathogen Informatics"/>
        </authorList>
    </citation>
    <scope>NUCLEOTIDE SEQUENCE [LARGE SCALE GENOMIC DNA]</scope>
</reference>